<keyword evidence="3" id="KW-1185">Reference proteome</keyword>
<name>A0A372LAS1_9BACI</name>
<sequence length="430" mass="46727">MMIKRLTNKLLMGIIIFHILALSLLPPFTFTEVKAAADSPGFIIQADWVVGKNMTPSIVFTETSGSDKTPMLRVHYEEAVIYGMKLTKQFSTPSGPVSLTLKADGPVRMSGMTVDTSSLSFKGACLRATENIPDAGLEDVTMVVHYMNAGGSNIEQLSLQTVDGNQGPAKPKKTQILVDLALLPYTQALKEVEKISSGKKPLVCDEPVADEGDVKPGEPKASIPDELSREDLVPGEEVIEDRVGKVTDPVTKVIDPATGVIEPVTGITDPITDPVKDIVKPVEKVIKPVTKPVKKVLKPVTKPVKKIVKPVTKPVKEVVKPVEEKLKPVTAPVKHALSESCKRVKDTKGKITKDLGLDLIDQALKEGKTLPELCKGDASLTRALEDFEDGLTDILGLDFIFKALGQDEEAKLKRMKETLKNQKDNFIISL</sequence>
<evidence type="ECO:0000313" key="3">
    <source>
        <dbReference type="Proteomes" id="UP000262939"/>
    </source>
</evidence>
<dbReference type="Proteomes" id="UP000262939">
    <property type="component" value="Unassembled WGS sequence"/>
</dbReference>
<gene>
    <name evidence="2" type="ORF">D0466_13045</name>
</gene>
<dbReference type="EMBL" id="QVTD01000008">
    <property type="protein sequence ID" value="RFU62873.1"/>
    <property type="molecule type" value="Genomic_DNA"/>
</dbReference>
<protein>
    <submittedName>
        <fullName evidence="2">Uncharacterized protein</fullName>
    </submittedName>
</protein>
<dbReference type="RefSeq" id="WP_117323000.1">
    <property type="nucleotide sequence ID" value="NZ_QVTD01000008.1"/>
</dbReference>
<evidence type="ECO:0000313" key="2">
    <source>
        <dbReference type="EMBL" id="RFU62873.1"/>
    </source>
</evidence>
<comment type="caution">
    <text evidence="2">The sequence shown here is derived from an EMBL/GenBank/DDBJ whole genome shotgun (WGS) entry which is preliminary data.</text>
</comment>
<accession>A0A372LAS1</accession>
<dbReference type="AlphaFoldDB" id="A0A372LAS1"/>
<evidence type="ECO:0000256" key="1">
    <source>
        <dbReference type="SAM" id="MobiDB-lite"/>
    </source>
</evidence>
<feature type="region of interest" description="Disordered" evidence="1">
    <location>
        <begin position="203"/>
        <end position="225"/>
    </location>
</feature>
<dbReference type="OrthoDB" id="2831469at2"/>
<reference evidence="2 3" key="1">
    <citation type="submission" date="2018-08" db="EMBL/GenBank/DDBJ databases">
        <title>Bacillus chawlae sp. nov., Bacillus glennii sp. nov., and Bacillus saganii sp. nov. Isolated from the Vehicle Assembly Building at Kennedy Space Center where the Viking Spacecraft were Assembled.</title>
        <authorList>
            <person name="Seuylemezian A."/>
            <person name="Vaishampayan P."/>
        </authorList>
    </citation>
    <scope>NUCLEOTIDE SEQUENCE [LARGE SCALE GENOMIC DNA]</scope>
    <source>
        <strain evidence="2 3">V44-8</strain>
    </source>
</reference>
<organism evidence="2 3">
    <name type="scientific">Peribacillus glennii</name>
    <dbReference type="NCBI Taxonomy" id="2303991"/>
    <lineage>
        <taxon>Bacteria</taxon>
        <taxon>Bacillati</taxon>
        <taxon>Bacillota</taxon>
        <taxon>Bacilli</taxon>
        <taxon>Bacillales</taxon>
        <taxon>Bacillaceae</taxon>
        <taxon>Peribacillus</taxon>
    </lineage>
</organism>
<proteinExistence type="predicted"/>
<dbReference type="Gene3D" id="1.20.120.20">
    <property type="entry name" value="Apolipoprotein"/>
    <property type="match status" value="1"/>
</dbReference>